<dbReference type="Proteomes" id="UP000190166">
    <property type="component" value="Unassembled WGS sequence"/>
</dbReference>
<organism evidence="1 2">
    <name type="scientific">Chitinophaga ginsengisegetis</name>
    <dbReference type="NCBI Taxonomy" id="393003"/>
    <lineage>
        <taxon>Bacteria</taxon>
        <taxon>Pseudomonadati</taxon>
        <taxon>Bacteroidota</taxon>
        <taxon>Chitinophagia</taxon>
        <taxon>Chitinophagales</taxon>
        <taxon>Chitinophagaceae</taxon>
        <taxon>Chitinophaga</taxon>
    </lineage>
</organism>
<dbReference type="STRING" id="393003.SAMN05660461_1845"/>
<evidence type="ECO:0000313" key="2">
    <source>
        <dbReference type="Proteomes" id="UP000190166"/>
    </source>
</evidence>
<proteinExistence type="predicted"/>
<dbReference type="Pfam" id="PF20137">
    <property type="entry name" value="BubE"/>
    <property type="match status" value="1"/>
</dbReference>
<gene>
    <name evidence="1" type="ORF">SAMN05660461_1845</name>
</gene>
<reference evidence="1 2" key="1">
    <citation type="submission" date="2017-02" db="EMBL/GenBank/DDBJ databases">
        <authorList>
            <person name="Peterson S.W."/>
        </authorList>
    </citation>
    <scope>NUCLEOTIDE SEQUENCE [LARGE SCALE GENOMIC DNA]</scope>
    <source>
        <strain evidence="1 2">DSM 18108</strain>
    </source>
</reference>
<evidence type="ECO:0000313" key="1">
    <source>
        <dbReference type="EMBL" id="SKD00515.1"/>
    </source>
</evidence>
<name>A0A1T5NJ85_9BACT</name>
<accession>A0A1T5NJ85</accession>
<sequence length="111" mass="13033">MKKAFLYIWGKLMVLFRKIDYKPIHVTRFPTDFEIFDKTIYIIGHPGFPKWAVMQCPCGCKVPLTLSLMKHKKPNWECNIKNQKATLSPSVWKTDGCKSHFFLRNGKVIWA</sequence>
<keyword evidence="2" id="KW-1185">Reference proteome</keyword>
<dbReference type="EMBL" id="FUZZ01000001">
    <property type="protein sequence ID" value="SKD00515.1"/>
    <property type="molecule type" value="Genomic_DNA"/>
</dbReference>
<dbReference type="RefSeq" id="WP_079469079.1">
    <property type="nucleotide sequence ID" value="NZ_FUZZ01000001.1"/>
</dbReference>
<dbReference type="InterPro" id="IPR045384">
    <property type="entry name" value="DUF6527"/>
</dbReference>
<protein>
    <submittedName>
        <fullName evidence="1">Uncharacterized protein</fullName>
    </submittedName>
</protein>
<dbReference type="AlphaFoldDB" id="A0A1T5NJ85"/>